<dbReference type="AlphaFoldDB" id="A0A8I1GF54"/>
<organism evidence="2 3">
    <name type="scientific">Idiomarina abyssalis</name>
    <dbReference type="NCBI Taxonomy" id="86102"/>
    <lineage>
        <taxon>Bacteria</taxon>
        <taxon>Pseudomonadati</taxon>
        <taxon>Pseudomonadota</taxon>
        <taxon>Gammaproteobacteria</taxon>
        <taxon>Alteromonadales</taxon>
        <taxon>Idiomarinaceae</taxon>
        <taxon>Idiomarina</taxon>
    </lineage>
</organism>
<evidence type="ECO:0000313" key="3">
    <source>
        <dbReference type="Proteomes" id="UP000621390"/>
    </source>
</evidence>
<accession>A0A8I1GF54</accession>
<proteinExistence type="predicted"/>
<dbReference type="Proteomes" id="UP000655994">
    <property type="component" value="Unassembled WGS sequence"/>
</dbReference>
<dbReference type="EMBL" id="JAEMOS010000002">
    <property type="protein sequence ID" value="MBJ7265423.1"/>
    <property type="molecule type" value="Genomic_DNA"/>
</dbReference>
<keyword evidence="4" id="KW-1185">Reference proteome</keyword>
<sequence length="77" mass="8179">MTLDELEGFCKKAKKAGVKGSTPVCVLGDSGDQGCPEEIIDFDAHLGQFKDDPGLKLRSPVMKEGVFIMLSSCSSDA</sequence>
<protein>
    <submittedName>
        <fullName evidence="2">Uncharacterized protein</fullName>
    </submittedName>
</protein>
<gene>
    <name evidence="1" type="ORF">JHC10_00560</name>
    <name evidence="2" type="ORF">JHC11_12980</name>
</gene>
<name>A0A8I1GF54_9GAMM</name>
<dbReference type="EMBL" id="JAEMOP010000009">
    <property type="protein sequence ID" value="MBJ7316903.1"/>
    <property type="molecule type" value="Genomic_DNA"/>
</dbReference>
<dbReference type="RefSeq" id="WP_199493160.1">
    <property type="nucleotide sequence ID" value="NZ_JAEMOP010000009.1"/>
</dbReference>
<evidence type="ECO:0000313" key="2">
    <source>
        <dbReference type="EMBL" id="MBJ7316903.1"/>
    </source>
</evidence>
<evidence type="ECO:0000313" key="4">
    <source>
        <dbReference type="Proteomes" id="UP000655994"/>
    </source>
</evidence>
<comment type="caution">
    <text evidence="2">The sequence shown here is derived from an EMBL/GenBank/DDBJ whole genome shotgun (WGS) entry which is preliminary data.</text>
</comment>
<evidence type="ECO:0000313" key="1">
    <source>
        <dbReference type="EMBL" id="MBJ7265423.1"/>
    </source>
</evidence>
<reference evidence="2 4" key="1">
    <citation type="submission" date="2020-09" db="EMBL/GenBank/DDBJ databases">
        <title>Draft Genomes of Bacterial Isolates from North Pond Shallow Sediments.</title>
        <authorList>
            <person name="Kiel Reese B."/>
            <person name="Mullis M."/>
            <person name="Weisend R.E."/>
        </authorList>
    </citation>
    <scope>NUCLEOTIDE SEQUENCE</scope>
    <source>
        <strain evidence="2">KJE-2</strain>
        <strain evidence="1 4">KJE-3</strain>
    </source>
</reference>
<dbReference type="Proteomes" id="UP000621390">
    <property type="component" value="Unassembled WGS sequence"/>
</dbReference>